<sequence>MEVEGLKFRKLVNVRNFISKLASDYDAKCGKLNKSENLMTVECSGSNAKLYFEIKTERIRKPKVEKKEKKESENKKSEESADKQQEEKKQ</sequence>
<gene>
    <name evidence="2" type="ORF">DFR86_09960</name>
</gene>
<evidence type="ECO:0000313" key="2">
    <source>
        <dbReference type="EMBL" id="AWR98324.1"/>
    </source>
</evidence>
<dbReference type="Proteomes" id="UP000248410">
    <property type="component" value="Chromosome"/>
</dbReference>
<organism evidence="2 3">
    <name type="scientific">Acidianus sulfidivorans JP7</name>
    <dbReference type="NCBI Taxonomy" id="619593"/>
    <lineage>
        <taxon>Archaea</taxon>
        <taxon>Thermoproteota</taxon>
        <taxon>Thermoprotei</taxon>
        <taxon>Sulfolobales</taxon>
        <taxon>Sulfolobaceae</taxon>
        <taxon>Acidianus</taxon>
    </lineage>
</organism>
<keyword evidence="3" id="KW-1185">Reference proteome</keyword>
<evidence type="ECO:0000313" key="3">
    <source>
        <dbReference type="Proteomes" id="UP000248410"/>
    </source>
</evidence>
<dbReference type="AlphaFoldDB" id="A0A2U9IQS1"/>
<evidence type="ECO:0000256" key="1">
    <source>
        <dbReference type="SAM" id="MobiDB-lite"/>
    </source>
</evidence>
<feature type="compositionally biased region" description="Basic and acidic residues" evidence="1">
    <location>
        <begin position="65"/>
        <end position="90"/>
    </location>
</feature>
<name>A0A2U9IQS1_9CREN</name>
<dbReference type="KEGG" id="asul:DFR86_09960"/>
<protein>
    <submittedName>
        <fullName evidence="2">Uncharacterized protein</fullName>
    </submittedName>
</protein>
<dbReference type="OrthoDB" id="43632at2157"/>
<dbReference type="EMBL" id="CP029288">
    <property type="protein sequence ID" value="AWR98324.1"/>
    <property type="molecule type" value="Genomic_DNA"/>
</dbReference>
<accession>A0A2U9IQS1</accession>
<reference evidence="2 3" key="1">
    <citation type="submission" date="2018-05" db="EMBL/GenBank/DDBJ databases">
        <title>Complete Genome Sequences of Extremely Thermoacidophilic, Metal-Mobilizing Type-Strain Members of the Archaeal Family Sulfolobaceae: Acidianus brierleyi DSM-1651T, Acidianus sulfidivorans DSM-18786T, Metallosphaera hakonensis DSM-7519T, and Metallosphaera prunae DSM-10039T.</title>
        <authorList>
            <person name="Counts J.A."/>
            <person name="Kelly R.M."/>
        </authorList>
    </citation>
    <scope>NUCLEOTIDE SEQUENCE [LARGE SCALE GENOMIC DNA]</scope>
    <source>
        <strain evidence="2 3">JP7</strain>
    </source>
</reference>
<proteinExistence type="predicted"/>
<feature type="region of interest" description="Disordered" evidence="1">
    <location>
        <begin position="62"/>
        <end position="90"/>
    </location>
</feature>